<organism evidence="1 2">
    <name type="scientific">Drosophila mauritiana</name>
    <name type="common">Fruit fly</name>
    <dbReference type="NCBI Taxonomy" id="7226"/>
    <lineage>
        <taxon>Eukaryota</taxon>
        <taxon>Metazoa</taxon>
        <taxon>Ecdysozoa</taxon>
        <taxon>Arthropoda</taxon>
        <taxon>Hexapoda</taxon>
        <taxon>Insecta</taxon>
        <taxon>Pterygota</taxon>
        <taxon>Neoptera</taxon>
        <taxon>Endopterygota</taxon>
        <taxon>Diptera</taxon>
        <taxon>Brachycera</taxon>
        <taxon>Muscomorpha</taxon>
        <taxon>Ephydroidea</taxon>
        <taxon>Drosophilidae</taxon>
        <taxon>Drosophila</taxon>
        <taxon>Sophophora</taxon>
    </lineage>
</organism>
<protein>
    <submittedName>
        <fullName evidence="2">Uncharacterized protein LOC117145976</fullName>
    </submittedName>
</protein>
<evidence type="ECO:0000313" key="1">
    <source>
        <dbReference type="Proteomes" id="UP000515162"/>
    </source>
</evidence>
<gene>
    <name evidence="2" type="primary">LOC117145976</name>
</gene>
<dbReference type="AlphaFoldDB" id="A0A6P8KKE7"/>
<accession>A0A6P8KKE7</accession>
<name>A0A6P8KKE7_DROMA</name>
<reference evidence="2" key="1">
    <citation type="submission" date="2025-08" db="UniProtKB">
        <authorList>
            <consortium name="RefSeq"/>
        </authorList>
    </citation>
    <scope>IDENTIFICATION</scope>
    <source>
        <strain evidence="2">Mau12</strain>
        <tissue evidence="2">Whole Body</tissue>
    </source>
</reference>
<dbReference type="GeneID" id="117145976"/>
<keyword evidence="1" id="KW-1185">Reference proteome</keyword>
<proteinExistence type="predicted"/>
<dbReference type="Proteomes" id="UP000515162">
    <property type="component" value="Chromosome 2L"/>
</dbReference>
<sequence>MNKQTKEWSRARLCKPRDNLTTEAGKRERFVPSCELECSPVSMSHLIGWEYARIWLRDRDKFVQQRERAVKAKYIKNDFEWWLKLRKTSKKFCKVGA</sequence>
<evidence type="ECO:0000313" key="2">
    <source>
        <dbReference type="RefSeq" id="XP_033167777.1"/>
    </source>
</evidence>
<dbReference type="RefSeq" id="XP_033167777.1">
    <property type="nucleotide sequence ID" value="XM_033311886.1"/>
</dbReference>